<name>A0ABT4I883_9ACTO</name>
<gene>
    <name evidence="2" type="ORF">OHJ16_07810</name>
</gene>
<accession>A0ABT4I883</accession>
<feature type="transmembrane region" description="Helical" evidence="1">
    <location>
        <begin position="344"/>
        <end position="365"/>
    </location>
</feature>
<keyword evidence="1" id="KW-0812">Transmembrane</keyword>
<reference evidence="2" key="1">
    <citation type="submission" date="2022-10" db="EMBL/GenBank/DDBJ databases">
        <title>Genome sequence of Actinomyces israelii ATCC 10048.</title>
        <authorList>
            <person name="Watt R.M."/>
            <person name="Tong W.M."/>
        </authorList>
    </citation>
    <scope>NUCLEOTIDE SEQUENCE</scope>
    <source>
        <strain evidence="2">ATCC 10048</strain>
    </source>
</reference>
<evidence type="ECO:0000256" key="1">
    <source>
        <dbReference type="SAM" id="Phobius"/>
    </source>
</evidence>
<keyword evidence="3" id="KW-1185">Reference proteome</keyword>
<evidence type="ECO:0000313" key="3">
    <source>
        <dbReference type="Proteomes" id="UP001072034"/>
    </source>
</evidence>
<feature type="transmembrane region" description="Helical" evidence="1">
    <location>
        <begin position="158"/>
        <end position="176"/>
    </location>
</feature>
<feature type="transmembrane region" description="Helical" evidence="1">
    <location>
        <begin position="248"/>
        <end position="267"/>
    </location>
</feature>
<feature type="transmembrane region" description="Helical" evidence="1">
    <location>
        <begin position="66"/>
        <end position="86"/>
    </location>
</feature>
<keyword evidence="1" id="KW-0472">Membrane</keyword>
<feature type="transmembrane region" description="Helical" evidence="1">
    <location>
        <begin position="106"/>
        <end position="132"/>
    </location>
</feature>
<dbReference type="Proteomes" id="UP001072034">
    <property type="component" value="Unassembled WGS sequence"/>
</dbReference>
<feature type="transmembrane region" description="Helical" evidence="1">
    <location>
        <begin position="300"/>
        <end position="324"/>
    </location>
</feature>
<proteinExistence type="predicted"/>
<keyword evidence="1" id="KW-1133">Transmembrane helix</keyword>
<organism evidence="2 3">
    <name type="scientific">Actinomyces israelii</name>
    <dbReference type="NCBI Taxonomy" id="1659"/>
    <lineage>
        <taxon>Bacteria</taxon>
        <taxon>Bacillati</taxon>
        <taxon>Actinomycetota</taxon>
        <taxon>Actinomycetes</taxon>
        <taxon>Actinomycetales</taxon>
        <taxon>Actinomycetaceae</taxon>
        <taxon>Actinomyces</taxon>
    </lineage>
</organism>
<comment type="caution">
    <text evidence="2">The sequence shown here is derived from an EMBL/GenBank/DDBJ whole genome shotgun (WGS) entry which is preliminary data.</text>
</comment>
<dbReference type="EMBL" id="JAPTMY010000014">
    <property type="protein sequence ID" value="MCZ0857949.1"/>
    <property type="molecule type" value="Genomic_DNA"/>
</dbReference>
<evidence type="ECO:0000313" key="2">
    <source>
        <dbReference type="EMBL" id="MCZ0857949.1"/>
    </source>
</evidence>
<protein>
    <submittedName>
        <fullName evidence="2">ABC transporter permease</fullName>
    </submittedName>
</protein>
<feature type="transmembrane region" description="Helical" evidence="1">
    <location>
        <begin position="208"/>
        <end position="228"/>
    </location>
</feature>
<feature type="transmembrane region" description="Helical" evidence="1">
    <location>
        <begin position="432"/>
        <end position="453"/>
    </location>
</feature>
<feature type="transmembrane region" description="Helical" evidence="1">
    <location>
        <begin position="394"/>
        <end position="420"/>
    </location>
</feature>
<sequence length="470" mass="48291">MIRYTLRALAAQWRAWSGTVVVLAFAAVLVDVCLAHRMTVTRPDVVAAARAAGVSPQELTVPGTSVYVYSAMIAIPVVAVVGQSCVQALRTSWARWRLAGALPRQVFAGVIATVAAVAVASCLPGILVGILLDQPFATVLTRMAAQRMGRIEVAQTPATVALTVVSVVGIAVIGAIGPARSAVRTPATEAVRTTSPVPVRRRMGVVRWVLAGAWVLMCAGQLLVALLVRPGEIIDGLPTGGGQAALASFLLAVLAVLVAPVLVPGLLRAWSAPLGRIGSLGGLGGSWLIARRSALWRSSLAASAIALLSLAFSFAAVLVTNLEVAWAVIRAAHLHAVLNQTDSLVLASILGAMALLGAIAVVAMASRSRQCELAVLRCAGTTIGRVRAQVVIEAGLYVGTALIISIVPTAVTAVGEALFFARAGLPFLPRPAVGTLALVALASFAALTAVLLAPVRHAYRAPIGPTLAAE</sequence>
<dbReference type="RefSeq" id="WP_268917439.1">
    <property type="nucleotide sequence ID" value="NZ_JAPTMY010000014.1"/>
</dbReference>